<evidence type="ECO:0000313" key="2">
    <source>
        <dbReference type="EMBL" id="KAG0264118.1"/>
    </source>
</evidence>
<name>A0A9P6QAA2_9FUNG</name>
<proteinExistence type="predicted"/>
<feature type="region of interest" description="Disordered" evidence="1">
    <location>
        <begin position="494"/>
        <end position="589"/>
    </location>
</feature>
<feature type="compositionally biased region" description="Basic and acidic residues" evidence="1">
    <location>
        <begin position="331"/>
        <end position="344"/>
    </location>
</feature>
<dbReference type="EMBL" id="JAAAJB010000147">
    <property type="protein sequence ID" value="KAG0264118.1"/>
    <property type="molecule type" value="Genomic_DNA"/>
</dbReference>
<feature type="compositionally biased region" description="Low complexity" evidence="1">
    <location>
        <begin position="210"/>
        <end position="228"/>
    </location>
</feature>
<feature type="compositionally biased region" description="Low complexity" evidence="1">
    <location>
        <begin position="517"/>
        <end position="556"/>
    </location>
</feature>
<evidence type="ECO:0000313" key="3">
    <source>
        <dbReference type="Proteomes" id="UP000807716"/>
    </source>
</evidence>
<feature type="region of interest" description="Disordered" evidence="1">
    <location>
        <begin position="318"/>
        <end position="348"/>
    </location>
</feature>
<evidence type="ECO:0000256" key="1">
    <source>
        <dbReference type="SAM" id="MobiDB-lite"/>
    </source>
</evidence>
<feature type="region of interest" description="Disordered" evidence="1">
    <location>
        <begin position="107"/>
        <end position="248"/>
    </location>
</feature>
<protein>
    <submittedName>
        <fullName evidence="2">Uncharacterized protein</fullName>
    </submittedName>
</protein>
<feature type="region of interest" description="Disordered" evidence="1">
    <location>
        <begin position="362"/>
        <end position="429"/>
    </location>
</feature>
<comment type="caution">
    <text evidence="2">The sequence shown here is derived from an EMBL/GenBank/DDBJ whole genome shotgun (WGS) entry which is preliminary data.</text>
</comment>
<dbReference type="AlphaFoldDB" id="A0A9P6QAA2"/>
<feature type="compositionally biased region" description="Polar residues" evidence="1">
    <location>
        <begin position="557"/>
        <end position="588"/>
    </location>
</feature>
<dbReference type="Proteomes" id="UP000807716">
    <property type="component" value="Unassembled WGS sequence"/>
</dbReference>
<feature type="compositionally biased region" description="Polar residues" evidence="1">
    <location>
        <begin position="363"/>
        <end position="374"/>
    </location>
</feature>
<feature type="region of interest" description="Disordered" evidence="1">
    <location>
        <begin position="441"/>
        <end position="461"/>
    </location>
</feature>
<organism evidence="2 3">
    <name type="scientific">Actinomortierella ambigua</name>
    <dbReference type="NCBI Taxonomy" id="1343610"/>
    <lineage>
        <taxon>Eukaryota</taxon>
        <taxon>Fungi</taxon>
        <taxon>Fungi incertae sedis</taxon>
        <taxon>Mucoromycota</taxon>
        <taxon>Mortierellomycotina</taxon>
        <taxon>Mortierellomycetes</taxon>
        <taxon>Mortierellales</taxon>
        <taxon>Mortierellaceae</taxon>
        <taxon>Actinomortierella</taxon>
    </lineage>
</organism>
<reference evidence="2" key="1">
    <citation type="journal article" date="2020" name="Fungal Divers.">
        <title>Resolving the Mortierellaceae phylogeny through synthesis of multi-gene phylogenetics and phylogenomics.</title>
        <authorList>
            <person name="Vandepol N."/>
            <person name="Liber J."/>
            <person name="Desiro A."/>
            <person name="Na H."/>
            <person name="Kennedy M."/>
            <person name="Barry K."/>
            <person name="Grigoriev I.V."/>
            <person name="Miller A.N."/>
            <person name="O'Donnell K."/>
            <person name="Stajich J.E."/>
            <person name="Bonito G."/>
        </authorList>
    </citation>
    <scope>NUCLEOTIDE SEQUENCE</scope>
    <source>
        <strain evidence="2">BC1065</strain>
    </source>
</reference>
<sequence>MANIPDRFHYSSVMPLTEANLYKHTIKNPSSREEKLKHVLSYVDQQCDLVIQEQQAYLSWIDTTRWSQDPNNLRPAFVDRQDYYQPTPPARLSQLDPHPDFSAAFIPASLQQRPRKSPAAERSTGTGTGPAWESATRDQRQGQRQGQGQGPSNNTLSRPGRPKSPVAPTRPQRRQRPQHLPLQQPSPSSPAVQQQPPLTEQQHHDLRFDSPSPTLPTSTPWLQSSSSTMRHPQQHPRQYMHSQHDHDVDPYRYTNFGLNGLDPSVALPRALPRSMMRTRVMDASSPPDSPNVRDSFQSGYTPVVDEWSRLDDPSAGLSDPYLYSSFPSSKRQSDQPHQDARLRQDSPLPQYLLNNTATTTANSHLQQQQRQSLDGPSKSKSSRAGRWMSRFSLLPKRSQRHESMPTSISEPWTTPADRENATGTHQRFHSMAHRSGIETVGGGAELAAGPGSKAASNQSSSRVKRLFNGVFQRRSSKDTKGSSQDLYNHHHQFQELTGENESDQRSNRARSPLGDYPSYLLQPSSSLQPKPTQSSSPPRHPQQLSQQQQQQFQRQQGTMHSPSPTMQIQNPNSPHRQSTMSPMSQPLSLSIDGLNESLVDPLQQMPMLERDELQDSESMDLPYRPTSLTPPPPSSVMRHSNVFGQSLNNVSSAVYIQSNNGNGHGHGNGSGNNVVAATQVHHGKNRRPSSQILPFAYTKGEPLGSTSEAYLNSRRSMYDQGPTMVAIAQVQKADLEGLQQNASLGLSMFVGKTA</sequence>
<dbReference type="OrthoDB" id="2352441at2759"/>
<gene>
    <name evidence="2" type="ORF">DFQ27_001412</name>
</gene>
<keyword evidence="3" id="KW-1185">Reference proteome</keyword>
<feature type="compositionally biased region" description="Low complexity" evidence="1">
    <location>
        <begin position="178"/>
        <end position="198"/>
    </location>
</feature>
<accession>A0A9P6QAA2</accession>